<dbReference type="GO" id="GO:0042834">
    <property type="term" value="F:peptidoglycan binding"/>
    <property type="evidence" value="ECO:0007669"/>
    <property type="project" value="InterPro"/>
</dbReference>
<dbReference type="SUPFAM" id="SSF110997">
    <property type="entry name" value="Sporulation related repeat"/>
    <property type="match status" value="1"/>
</dbReference>
<dbReference type="EMBL" id="CP050063">
    <property type="protein sequence ID" value="QIP14564.1"/>
    <property type="molecule type" value="Genomic_DNA"/>
</dbReference>
<feature type="domain" description="SPOR" evidence="1">
    <location>
        <begin position="295"/>
        <end position="374"/>
    </location>
</feature>
<dbReference type="Proteomes" id="UP000501802">
    <property type="component" value="Chromosome"/>
</dbReference>
<dbReference type="Pfam" id="PF18174">
    <property type="entry name" value="HU-CCDC81_bac_1"/>
    <property type="match status" value="1"/>
</dbReference>
<evidence type="ECO:0000313" key="2">
    <source>
        <dbReference type="EMBL" id="QIP14564.1"/>
    </source>
</evidence>
<dbReference type="PROSITE" id="PS51724">
    <property type="entry name" value="SPOR"/>
    <property type="match status" value="1"/>
</dbReference>
<dbReference type="Pfam" id="PF18175">
    <property type="entry name" value="HU-CCDC81_bac_2"/>
    <property type="match status" value="1"/>
</dbReference>
<keyword evidence="3" id="KW-1185">Reference proteome</keyword>
<gene>
    <name evidence="2" type="ORF">G8759_19080</name>
</gene>
<dbReference type="KEGG" id="spib:G8759_19080"/>
<protein>
    <submittedName>
        <fullName evidence="2">SPOR domain-containing protein</fullName>
    </submittedName>
</protein>
<evidence type="ECO:0000259" key="1">
    <source>
        <dbReference type="PROSITE" id="PS51724"/>
    </source>
</evidence>
<dbReference type="InterPro" id="IPR036680">
    <property type="entry name" value="SPOR-like_sf"/>
</dbReference>
<dbReference type="Pfam" id="PF05036">
    <property type="entry name" value="SPOR"/>
    <property type="match status" value="1"/>
</dbReference>
<dbReference type="InterPro" id="IPR041268">
    <property type="entry name" value="HU-CCDC81_bac_2"/>
</dbReference>
<dbReference type="AlphaFoldDB" id="A0A6G9AQF2"/>
<dbReference type="RefSeq" id="WP_167210859.1">
    <property type="nucleotide sequence ID" value="NZ_CP050063.1"/>
</dbReference>
<dbReference type="Gene3D" id="3.30.70.1070">
    <property type="entry name" value="Sporulation related repeat"/>
    <property type="match status" value="1"/>
</dbReference>
<name>A0A6G9AQF2_9BACT</name>
<accession>A0A6G9AQF2</accession>
<dbReference type="InterPro" id="IPR040495">
    <property type="entry name" value="HU-CCDC81_bac_1"/>
</dbReference>
<dbReference type="InterPro" id="IPR007730">
    <property type="entry name" value="SPOR-like_dom"/>
</dbReference>
<evidence type="ECO:0000313" key="3">
    <source>
        <dbReference type="Proteomes" id="UP000501802"/>
    </source>
</evidence>
<organism evidence="2 3">
    <name type="scientific">Spirosoma aureum</name>
    <dbReference type="NCBI Taxonomy" id="2692134"/>
    <lineage>
        <taxon>Bacteria</taxon>
        <taxon>Pseudomonadati</taxon>
        <taxon>Bacteroidota</taxon>
        <taxon>Cytophagia</taxon>
        <taxon>Cytophagales</taxon>
        <taxon>Cytophagaceae</taxon>
        <taxon>Spirosoma</taxon>
    </lineage>
</organism>
<sequence length="374" mass="40667">MASVNDYLKKLLYQYDCVVVPELGAFLTHYQPASFTETSGLYLPPRKRVAFNEALRLDDGILANYIMLHEPLTREGAQRHISSFVGELRKQVDQTGRFELEGVGTFTQNDEGRLQFDPSLRHNFFGEAYGMSAISAQLVTSQSLLEPAIDAIPITAIGPVLVRDEDTVIEPLRPARSYWRIAAAALLIGSLGLFSYSSVIKPGQSLQSSLDPANLFRLPASFVDRSADRKETAKPVVIHQAKTEPTAPAVAEAKPVATPDQPVSTPAPVVAKQPSVAPVSQPETVVSPIVATKPVRTGPYFTVIAGSFSSKRNALRLRRQLKKAGYTDAYVIIPNQKGQLYKVAAAGSALREEAVANMTAVGQVAGTETWIYKN</sequence>
<proteinExistence type="predicted"/>
<reference evidence="2 3" key="1">
    <citation type="submission" date="2020-03" db="EMBL/GenBank/DDBJ databases">
        <authorList>
            <person name="Kim M.K."/>
        </authorList>
    </citation>
    <scope>NUCLEOTIDE SEQUENCE [LARGE SCALE GENOMIC DNA]</scope>
    <source>
        <strain evidence="2 3">BT328</strain>
    </source>
</reference>